<sequence length="525" mass="56052">METKKKENEKMKRTITLGLFFVLSVLFYAVQAQEPKNYGFEINGEVIGPGNYQNITTIPGVSGMISYTPETKVLKMQNAELLSIRNMENEGMTIQLTGNNSVRTTRELALAMNVSTRITGHGTLMAASRNNPAILIAGSKMGSSSESKTVLTVDGGCTLTAIGTQGICGRAEDKGGGLIIDGATVKATGAMGGSVVELLSFELRGGCAIRQPKGAVFDAEETHSIVDALGQVVKTEVIIEPIVEEEDYGFSIVGIPITSLNYQRIGEIEGVTGSVVYNPQTKVLTLDGASIQASGQAGIWNRENYDMVVSLMGKNKIVTESRSFGGITFSTSGRITGHGELDLSATYSGILLGKPTGLRIDGTCKLVISGGTFGMRGCNKEFRESIRIDGAPLLKVIGLGGGSIAELGYLGLENGSQIWLPRNARFSGEKCAVVDANGEIVKTEILISNVAPESAEKVETEPSIEAYTHEGYLYLTLPCRETLYIYDLSGVLLSSVNLSAGEHRVALPERAFLLRVGDHIMKTLD</sequence>
<dbReference type="AlphaFoldDB" id="A0AB34PIL2"/>
<protein>
    <submittedName>
        <fullName evidence="1">Uncharacterized protein</fullName>
    </submittedName>
</protein>
<evidence type="ECO:0000313" key="1">
    <source>
        <dbReference type="EMBL" id="KGN95355.1"/>
    </source>
</evidence>
<proteinExistence type="predicted"/>
<name>A0AB34PIL2_9PORP</name>
<comment type="caution">
    <text evidence="1">The sequence shown here is derived from an EMBL/GenBank/DDBJ whole genome shotgun (WGS) entry which is preliminary data.</text>
</comment>
<accession>A0AB34PIL2</accession>
<dbReference type="EMBL" id="JQJC01000010">
    <property type="protein sequence ID" value="KGN95355.1"/>
    <property type="molecule type" value="Genomic_DNA"/>
</dbReference>
<organism evidence="1 2">
    <name type="scientific">Porphyromonas crevioricanis</name>
    <dbReference type="NCBI Taxonomy" id="393921"/>
    <lineage>
        <taxon>Bacteria</taxon>
        <taxon>Pseudomonadati</taxon>
        <taxon>Bacteroidota</taxon>
        <taxon>Bacteroidia</taxon>
        <taxon>Bacteroidales</taxon>
        <taxon>Porphyromonadaceae</taxon>
        <taxon>Porphyromonas</taxon>
    </lineage>
</organism>
<gene>
    <name evidence="1" type="ORF">HQ38_03465</name>
</gene>
<dbReference type="Proteomes" id="UP000030136">
    <property type="component" value="Unassembled WGS sequence"/>
</dbReference>
<reference evidence="1 2" key="1">
    <citation type="submission" date="2014-08" db="EMBL/GenBank/DDBJ databases">
        <title>Porphyromonas crevioricanis strain:COT-253_OH1447 Genome sequencing.</title>
        <authorList>
            <person name="Wallis C."/>
            <person name="Deusch O."/>
            <person name="O'Flynn C."/>
            <person name="Davis I."/>
            <person name="Jospin G."/>
            <person name="Darling A.E."/>
            <person name="Coil D.A."/>
            <person name="Alexiev A."/>
            <person name="Horsfall A."/>
            <person name="Kirkwood N."/>
            <person name="Harris S."/>
            <person name="Eisen J.A."/>
        </authorList>
    </citation>
    <scope>NUCLEOTIDE SEQUENCE [LARGE SCALE GENOMIC DNA]</scope>
    <source>
        <strain evidence="2">COT-253 OH1447</strain>
    </source>
</reference>
<evidence type="ECO:0000313" key="2">
    <source>
        <dbReference type="Proteomes" id="UP000030136"/>
    </source>
</evidence>